<feature type="transmembrane region" description="Helical" evidence="9">
    <location>
        <begin position="36"/>
        <end position="54"/>
    </location>
</feature>
<dbReference type="GO" id="GO:0005524">
    <property type="term" value="F:ATP binding"/>
    <property type="evidence" value="ECO:0007669"/>
    <property type="project" value="UniProtKB-KW"/>
</dbReference>
<keyword evidence="12" id="KW-1185">Reference proteome</keyword>
<keyword evidence="6" id="KW-0547">Nucleotide-binding</keyword>
<keyword evidence="4" id="KW-0597">Phosphoprotein</keyword>
<evidence type="ECO:0000259" key="10">
    <source>
        <dbReference type="PROSITE" id="PS50885"/>
    </source>
</evidence>
<evidence type="ECO:0000256" key="9">
    <source>
        <dbReference type="SAM" id="Phobius"/>
    </source>
</evidence>
<proteinExistence type="predicted"/>
<accession>A0A8J3CLK7</accession>
<gene>
    <name evidence="11" type="ORF">GCM10009069_04690</name>
</gene>
<dbReference type="InterPro" id="IPR036890">
    <property type="entry name" value="HATPase_C_sf"/>
</dbReference>
<dbReference type="SUPFAM" id="SSF55874">
    <property type="entry name" value="ATPase domain of HSP90 chaperone/DNA topoisomerase II/histidine kinase"/>
    <property type="match status" value="1"/>
</dbReference>
<dbReference type="Pfam" id="PF02518">
    <property type="entry name" value="HATPase_c"/>
    <property type="match status" value="1"/>
</dbReference>
<dbReference type="Proteomes" id="UP000634004">
    <property type="component" value="Unassembled WGS sequence"/>
</dbReference>
<dbReference type="GO" id="GO:0007165">
    <property type="term" value="P:signal transduction"/>
    <property type="evidence" value="ECO:0007669"/>
    <property type="project" value="InterPro"/>
</dbReference>
<dbReference type="Gene3D" id="3.30.450.20">
    <property type="entry name" value="PAS domain"/>
    <property type="match status" value="1"/>
</dbReference>
<dbReference type="CDD" id="cd06225">
    <property type="entry name" value="HAMP"/>
    <property type="match status" value="1"/>
</dbReference>
<keyword evidence="8" id="KW-0067">ATP-binding</keyword>
<dbReference type="EC" id="2.7.13.3" evidence="3"/>
<organism evidence="11 12">
    <name type="scientific">Algimonas arctica</name>
    <dbReference type="NCBI Taxonomy" id="1479486"/>
    <lineage>
        <taxon>Bacteria</taxon>
        <taxon>Pseudomonadati</taxon>
        <taxon>Pseudomonadota</taxon>
        <taxon>Alphaproteobacteria</taxon>
        <taxon>Maricaulales</taxon>
        <taxon>Robiginitomaculaceae</taxon>
        <taxon>Algimonas</taxon>
    </lineage>
</organism>
<keyword evidence="9" id="KW-1133">Transmembrane helix</keyword>
<comment type="catalytic activity">
    <reaction evidence="1">
        <text>ATP + protein L-histidine = ADP + protein N-phospho-L-histidine.</text>
        <dbReference type="EC" id="2.7.13.3"/>
    </reaction>
</comment>
<evidence type="ECO:0000256" key="4">
    <source>
        <dbReference type="ARBA" id="ARBA00022553"/>
    </source>
</evidence>
<evidence type="ECO:0000313" key="12">
    <source>
        <dbReference type="Proteomes" id="UP000634004"/>
    </source>
</evidence>
<feature type="domain" description="HAMP" evidence="10">
    <location>
        <begin position="56"/>
        <end position="110"/>
    </location>
</feature>
<evidence type="ECO:0000256" key="1">
    <source>
        <dbReference type="ARBA" id="ARBA00000085"/>
    </source>
</evidence>
<comment type="caution">
    <text evidence="11">The sequence shown here is derived from an EMBL/GenBank/DDBJ whole genome shotgun (WGS) entry which is preliminary data.</text>
</comment>
<evidence type="ECO:0000256" key="5">
    <source>
        <dbReference type="ARBA" id="ARBA00022679"/>
    </source>
</evidence>
<evidence type="ECO:0000313" key="11">
    <source>
        <dbReference type="EMBL" id="GHA84641.1"/>
    </source>
</evidence>
<dbReference type="InterPro" id="IPR003594">
    <property type="entry name" value="HATPase_dom"/>
</dbReference>
<reference evidence="11" key="1">
    <citation type="journal article" date="2014" name="Int. J. Syst. Evol. Microbiol.">
        <title>Complete genome sequence of Corynebacterium casei LMG S-19264T (=DSM 44701T), isolated from a smear-ripened cheese.</title>
        <authorList>
            <consortium name="US DOE Joint Genome Institute (JGI-PGF)"/>
            <person name="Walter F."/>
            <person name="Albersmeier A."/>
            <person name="Kalinowski J."/>
            <person name="Ruckert C."/>
        </authorList>
    </citation>
    <scope>NUCLEOTIDE SEQUENCE</scope>
    <source>
        <strain evidence="11">KCTC 32513</strain>
    </source>
</reference>
<dbReference type="PANTHER" id="PTHR41523:SF8">
    <property type="entry name" value="ETHYLENE RESPONSE SENSOR PROTEIN"/>
    <property type="match status" value="1"/>
</dbReference>
<dbReference type="InterPro" id="IPR003660">
    <property type="entry name" value="HAMP_dom"/>
</dbReference>
<dbReference type="PROSITE" id="PS50885">
    <property type="entry name" value="HAMP"/>
    <property type="match status" value="1"/>
</dbReference>
<name>A0A8J3CLK7_9PROT</name>
<comment type="subcellular location">
    <subcellularLocation>
        <location evidence="2">Membrane</location>
    </subcellularLocation>
</comment>
<dbReference type="AlphaFoldDB" id="A0A8J3CLK7"/>
<protein>
    <recommendedName>
        <fullName evidence="3">histidine kinase</fullName>
        <ecNumber evidence="3">2.7.13.3</ecNumber>
    </recommendedName>
</protein>
<reference evidence="11" key="2">
    <citation type="submission" date="2020-09" db="EMBL/GenBank/DDBJ databases">
        <authorList>
            <person name="Sun Q."/>
            <person name="Kim S."/>
        </authorList>
    </citation>
    <scope>NUCLEOTIDE SEQUENCE</scope>
    <source>
        <strain evidence="11">KCTC 32513</strain>
    </source>
</reference>
<evidence type="ECO:0000256" key="2">
    <source>
        <dbReference type="ARBA" id="ARBA00004370"/>
    </source>
</evidence>
<dbReference type="GO" id="GO:0004673">
    <property type="term" value="F:protein histidine kinase activity"/>
    <property type="evidence" value="ECO:0007669"/>
    <property type="project" value="UniProtKB-EC"/>
</dbReference>
<evidence type="ECO:0000256" key="6">
    <source>
        <dbReference type="ARBA" id="ARBA00022741"/>
    </source>
</evidence>
<evidence type="ECO:0000256" key="8">
    <source>
        <dbReference type="ARBA" id="ARBA00022840"/>
    </source>
</evidence>
<keyword evidence="9" id="KW-0472">Membrane</keyword>
<evidence type="ECO:0000256" key="3">
    <source>
        <dbReference type="ARBA" id="ARBA00012438"/>
    </source>
</evidence>
<keyword evidence="5" id="KW-0808">Transferase</keyword>
<dbReference type="InterPro" id="IPR011495">
    <property type="entry name" value="Sig_transdc_His_kin_sub2_dim/P"/>
</dbReference>
<sequence>MSDLRARFSVILALALFPLLLSSVYMAFSQDNLAIILVSVLAWVFGYIALLLATDKLVFSHLRRIKIASDKFSHGNLDARVGEMRNAPRRVADLGAAFDIMAENISEREARLIDNLHEKEGLLREIHHRVKNNLQIIISLLNMQERKLSDPVSLESIHEIRGRINAIALVHRGLYEGDDLRVVDMPVFLKRLVDELKKGPETGDDNITIALNVEPLQLESDTAVPVALFIMEALTNAIRHGVKPGGTINIKMGKSSDARSYVSVSDDGGGFDKGAVEGTGTKLMRGFARQLSGTLERHDTDLGHCTTIKF</sequence>
<evidence type="ECO:0000256" key="7">
    <source>
        <dbReference type="ARBA" id="ARBA00022777"/>
    </source>
</evidence>
<dbReference type="Pfam" id="PF07568">
    <property type="entry name" value="HisKA_2"/>
    <property type="match status" value="1"/>
</dbReference>
<keyword evidence="9" id="KW-0812">Transmembrane</keyword>
<dbReference type="RefSeq" id="WP_189495047.1">
    <property type="nucleotide sequence ID" value="NZ_BMZH01000002.1"/>
</dbReference>
<keyword evidence="7" id="KW-0418">Kinase</keyword>
<dbReference type="GO" id="GO:0016020">
    <property type="term" value="C:membrane"/>
    <property type="evidence" value="ECO:0007669"/>
    <property type="project" value="UniProtKB-SubCell"/>
</dbReference>
<dbReference type="EMBL" id="BMZH01000002">
    <property type="protein sequence ID" value="GHA84641.1"/>
    <property type="molecule type" value="Genomic_DNA"/>
</dbReference>
<dbReference type="Gene3D" id="3.30.565.10">
    <property type="entry name" value="Histidine kinase-like ATPase, C-terminal domain"/>
    <property type="match status" value="1"/>
</dbReference>
<dbReference type="PANTHER" id="PTHR41523">
    <property type="entry name" value="TWO-COMPONENT SYSTEM SENSOR PROTEIN"/>
    <property type="match status" value="1"/>
</dbReference>